<dbReference type="GeneID" id="106467997"/>
<keyword evidence="3" id="KW-0496">Mitochondrion</keyword>
<accession>A0ABM1BKK5</accession>
<reference evidence="6" key="1">
    <citation type="submission" date="2025-08" db="UniProtKB">
        <authorList>
            <consortium name="RefSeq"/>
        </authorList>
    </citation>
    <scope>IDENTIFICATION</scope>
    <source>
        <tissue evidence="6">Muscle</tissue>
    </source>
</reference>
<dbReference type="RefSeq" id="XP_013783847.1">
    <property type="nucleotide sequence ID" value="XM_013928393.2"/>
</dbReference>
<gene>
    <name evidence="6" type="primary">LOC106467997</name>
</gene>
<proteinExistence type="inferred from homology"/>
<dbReference type="Proteomes" id="UP000694941">
    <property type="component" value="Unplaced"/>
</dbReference>
<dbReference type="InterPro" id="IPR007523">
    <property type="entry name" value="NDUFAF3/AAMDC"/>
</dbReference>
<comment type="subcellular location">
    <subcellularLocation>
        <location evidence="1">Mitochondrion</location>
    </subcellularLocation>
</comment>
<evidence type="ECO:0000256" key="3">
    <source>
        <dbReference type="ARBA" id="ARBA00023128"/>
    </source>
</evidence>
<dbReference type="CDD" id="cd05125">
    <property type="entry name" value="Mth938_2P1-like"/>
    <property type="match status" value="1"/>
</dbReference>
<organism evidence="5 6">
    <name type="scientific">Limulus polyphemus</name>
    <name type="common">Atlantic horseshoe crab</name>
    <dbReference type="NCBI Taxonomy" id="6850"/>
    <lineage>
        <taxon>Eukaryota</taxon>
        <taxon>Metazoa</taxon>
        <taxon>Ecdysozoa</taxon>
        <taxon>Arthropoda</taxon>
        <taxon>Chelicerata</taxon>
        <taxon>Merostomata</taxon>
        <taxon>Xiphosura</taxon>
        <taxon>Limulidae</taxon>
        <taxon>Limulus</taxon>
    </lineage>
</organism>
<name>A0ABM1BKK5_LIMPO</name>
<comment type="similarity">
    <text evidence="4">Belongs to the NDUFAF3 family.</text>
</comment>
<evidence type="ECO:0000256" key="2">
    <source>
        <dbReference type="ARBA" id="ARBA00021776"/>
    </source>
</evidence>
<dbReference type="InterPro" id="IPR036748">
    <property type="entry name" value="MTH938-like_sf"/>
</dbReference>
<dbReference type="InterPro" id="IPR034095">
    <property type="entry name" value="NDUF3"/>
</dbReference>
<dbReference type="Gene3D" id="3.40.1230.10">
    <property type="entry name" value="MTH938-like"/>
    <property type="match status" value="1"/>
</dbReference>
<protein>
    <recommendedName>
        <fullName evidence="2">NADH dehydrogenase [ubiquinone] 1 alpha subcomplex assembly factor 3</fullName>
    </recommendedName>
</protein>
<dbReference type="PANTHER" id="PTHR21192:SF2">
    <property type="entry name" value="NADH DEHYDROGENASE [UBIQUINONE] 1 ALPHA SUBCOMPLEX ASSEMBLY FACTOR 3"/>
    <property type="match status" value="1"/>
</dbReference>
<dbReference type="PANTHER" id="PTHR21192">
    <property type="entry name" value="NUCLEAR PROTEIN E3-3"/>
    <property type="match status" value="1"/>
</dbReference>
<evidence type="ECO:0000256" key="1">
    <source>
        <dbReference type="ARBA" id="ARBA00004173"/>
    </source>
</evidence>
<evidence type="ECO:0000313" key="5">
    <source>
        <dbReference type="Proteomes" id="UP000694941"/>
    </source>
</evidence>
<sequence length="220" mass="24917">MTTCLNRFVLNFRRQIFSYSAILPGCRYRSCFTNKKCSIKSKLESSTGTLTTSRHYSYEGDGKTTVTILNKEEDEGILINSYSTVGFRLNNGIFIFGPVAVFPRSVLQWNVKKTEDINPDSLSLFYLLEPKIDLLIIGTGGYGSNKIDYSVIKFMASKKINMEILPTYQACSTFNFLNAEHRSVAAALIPPETINYTDDDVVQTQTRLKSIYETDDDIFK</sequence>
<evidence type="ECO:0000313" key="6">
    <source>
        <dbReference type="RefSeq" id="XP_013783847.1"/>
    </source>
</evidence>
<evidence type="ECO:0000256" key="4">
    <source>
        <dbReference type="ARBA" id="ARBA00049984"/>
    </source>
</evidence>
<dbReference type="SUPFAM" id="SSF64076">
    <property type="entry name" value="MTH938-like"/>
    <property type="match status" value="1"/>
</dbReference>
<dbReference type="Pfam" id="PF04430">
    <property type="entry name" value="DUF498"/>
    <property type="match status" value="1"/>
</dbReference>
<keyword evidence="5" id="KW-1185">Reference proteome</keyword>